<gene>
    <name evidence="1" type="ORF">ZEAMMB73_Zm00001d045342</name>
</gene>
<keyword evidence="1" id="KW-0456">Lyase</keyword>
<dbReference type="EMBL" id="CM000785">
    <property type="protein sequence ID" value="AQL02095.1"/>
    <property type="molecule type" value="Genomic_DNA"/>
</dbReference>
<dbReference type="AlphaFoldDB" id="A0A1D6NVE1"/>
<organism evidence="1">
    <name type="scientific">Zea mays</name>
    <name type="common">Maize</name>
    <dbReference type="NCBI Taxonomy" id="4577"/>
    <lineage>
        <taxon>Eukaryota</taxon>
        <taxon>Viridiplantae</taxon>
        <taxon>Streptophyta</taxon>
        <taxon>Embryophyta</taxon>
        <taxon>Tracheophyta</taxon>
        <taxon>Spermatophyta</taxon>
        <taxon>Magnoliopsida</taxon>
        <taxon>Liliopsida</taxon>
        <taxon>Poales</taxon>
        <taxon>Poaceae</taxon>
        <taxon>PACMAD clade</taxon>
        <taxon>Panicoideae</taxon>
        <taxon>Andropogonodae</taxon>
        <taxon>Andropogoneae</taxon>
        <taxon>Tripsacinae</taxon>
        <taxon>Zea</taxon>
    </lineage>
</organism>
<evidence type="ECO:0000313" key="1">
    <source>
        <dbReference type="EMBL" id="AQL02092.1"/>
    </source>
</evidence>
<dbReference type="GO" id="GO:0016829">
    <property type="term" value="F:lyase activity"/>
    <property type="evidence" value="ECO:0007669"/>
    <property type="project" value="UniProtKB-KW"/>
</dbReference>
<reference evidence="1" key="1">
    <citation type="submission" date="2015-12" db="EMBL/GenBank/DDBJ databases">
        <title>Update maize B73 reference genome by single molecule sequencing technologies.</title>
        <authorList>
            <consortium name="Maize Genome Sequencing Project"/>
            <person name="Ware D."/>
        </authorList>
    </citation>
    <scope>NUCLEOTIDE SEQUENCE</scope>
    <source>
        <tissue evidence="1">Seedling</tissue>
    </source>
</reference>
<proteinExistence type="predicted"/>
<accession>A0A1D6NVE1</accession>
<sequence>MRSDAPVQRSALPVHLKCASGFAAFANWSRTCALGISFLSCSSLSSCPWKPSAGSEKKNSMAFDVRFQNMVKPSRPVLQTRNQRTSMAMSCNLHFLTG</sequence>
<name>A0A1D6NVE1_MAIZE</name>
<protein>
    <submittedName>
        <fullName evidence="1">Lactoylglutathione lyase / glyoxalase I family protein</fullName>
    </submittedName>
</protein>
<dbReference type="EMBL" id="CM000785">
    <property type="protein sequence ID" value="AQL02092.1"/>
    <property type="molecule type" value="Genomic_DNA"/>
</dbReference>